<dbReference type="Proteomes" id="UP001233999">
    <property type="component" value="Unassembled WGS sequence"/>
</dbReference>
<evidence type="ECO:0000256" key="1">
    <source>
        <dbReference type="PROSITE-ProRule" id="PRU00497"/>
    </source>
</evidence>
<reference evidence="3" key="2">
    <citation type="submission" date="2023-05" db="EMBL/GenBank/DDBJ databases">
        <authorList>
            <person name="Fouks B."/>
        </authorList>
    </citation>
    <scope>NUCLEOTIDE SEQUENCE</scope>
    <source>
        <strain evidence="3">Stay&amp;Tobe</strain>
        <tissue evidence="3">Testes</tissue>
    </source>
</reference>
<accession>A0AAD8ADZ4</accession>
<evidence type="ECO:0008006" key="5">
    <source>
        <dbReference type="Google" id="ProtNLM"/>
    </source>
</evidence>
<evidence type="ECO:0000313" key="3">
    <source>
        <dbReference type="EMBL" id="KAJ9597214.1"/>
    </source>
</evidence>
<evidence type="ECO:0000313" key="4">
    <source>
        <dbReference type="Proteomes" id="UP001233999"/>
    </source>
</evidence>
<dbReference type="AlphaFoldDB" id="A0AAD8ADZ4"/>
<dbReference type="Pfam" id="PF00379">
    <property type="entry name" value="Chitin_bind_4"/>
    <property type="match status" value="1"/>
</dbReference>
<gene>
    <name evidence="3" type="ORF">L9F63_011936</name>
</gene>
<dbReference type="InterPro" id="IPR000618">
    <property type="entry name" value="Insect_cuticle"/>
</dbReference>
<organism evidence="3 4">
    <name type="scientific">Diploptera punctata</name>
    <name type="common">Pacific beetle cockroach</name>
    <dbReference type="NCBI Taxonomy" id="6984"/>
    <lineage>
        <taxon>Eukaryota</taxon>
        <taxon>Metazoa</taxon>
        <taxon>Ecdysozoa</taxon>
        <taxon>Arthropoda</taxon>
        <taxon>Hexapoda</taxon>
        <taxon>Insecta</taxon>
        <taxon>Pterygota</taxon>
        <taxon>Neoptera</taxon>
        <taxon>Polyneoptera</taxon>
        <taxon>Dictyoptera</taxon>
        <taxon>Blattodea</taxon>
        <taxon>Blaberoidea</taxon>
        <taxon>Blaberidae</taxon>
        <taxon>Diplopterinae</taxon>
        <taxon>Diploptera</taxon>
    </lineage>
</organism>
<keyword evidence="4" id="KW-1185">Reference proteome</keyword>
<feature type="region of interest" description="Disordered" evidence="2">
    <location>
        <begin position="68"/>
        <end position="87"/>
    </location>
</feature>
<sequence>MCLVSTSLGAPQLFPFSNLRNYFDHQARNGPGSEASASTPELTTIVDSPIFRQPAKPEEISAKISNFPKNHLPANHKPEVSPSLEPPSARVAASPIAKYHLPMPEQVLKAPDAVPPIIYAQESTQDIMNNERKNLQILPNFASQIPFTVVGEKYVPYAGLVPSTQPQIIQGLSPVSIQNQAVLLLSNAPVENLQSTIPNSQYLNDKITPTNKEIPTKMNKPPKKWQPEKEKEAIKTIYPKGGEGNLKVEKEQKQTKENQQNIGASSSYQKKILPIFPVQAAHKDPSLGEQVASETGFTDITAGAGGHGLGGGGGGAGGDRVEFQMHGQHGPHSYKFGYDTGKGHNRQFRYEERDNHGHVKGHYGFYNKHGKLQIVNYSAHPEHGFQADGNYGKHGIA</sequence>
<dbReference type="PROSITE" id="PS51155">
    <property type="entry name" value="CHIT_BIND_RR_2"/>
    <property type="match status" value="1"/>
</dbReference>
<keyword evidence="1" id="KW-0193">Cuticle</keyword>
<feature type="compositionally biased region" description="Polar residues" evidence="2">
    <location>
        <begin position="204"/>
        <end position="213"/>
    </location>
</feature>
<comment type="caution">
    <text evidence="3">The sequence shown here is derived from an EMBL/GenBank/DDBJ whole genome shotgun (WGS) entry which is preliminary data.</text>
</comment>
<feature type="region of interest" description="Disordered" evidence="2">
    <location>
        <begin position="204"/>
        <end position="230"/>
    </location>
</feature>
<name>A0AAD8ADZ4_DIPPU</name>
<evidence type="ECO:0000256" key="2">
    <source>
        <dbReference type="SAM" id="MobiDB-lite"/>
    </source>
</evidence>
<dbReference type="EMBL" id="JASPKZ010001623">
    <property type="protein sequence ID" value="KAJ9597214.1"/>
    <property type="molecule type" value="Genomic_DNA"/>
</dbReference>
<proteinExistence type="predicted"/>
<reference evidence="3" key="1">
    <citation type="journal article" date="2023" name="IScience">
        <title>Live-bearing cockroach genome reveals convergent evolutionary mechanisms linked to viviparity in insects and beyond.</title>
        <authorList>
            <person name="Fouks B."/>
            <person name="Harrison M.C."/>
            <person name="Mikhailova A.A."/>
            <person name="Marchal E."/>
            <person name="English S."/>
            <person name="Carruthers M."/>
            <person name="Jennings E.C."/>
            <person name="Chiamaka E.L."/>
            <person name="Frigard R.A."/>
            <person name="Pippel M."/>
            <person name="Attardo G.M."/>
            <person name="Benoit J.B."/>
            <person name="Bornberg-Bauer E."/>
            <person name="Tobe S.S."/>
        </authorList>
    </citation>
    <scope>NUCLEOTIDE SEQUENCE</scope>
    <source>
        <strain evidence="3">Stay&amp;Tobe</strain>
    </source>
</reference>
<protein>
    <recommendedName>
        <fullName evidence="5">Cuticle protein</fullName>
    </recommendedName>
</protein>
<dbReference type="GO" id="GO:0042302">
    <property type="term" value="F:structural constituent of cuticle"/>
    <property type="evidence" value="ECO:0007669"/>
    <property type="project" value="UniProtKB-UniRule"/>
</dbReference>